<proteinExistence type="predicted"/>
<accession>A0A3N1CSA6</accession>
<evidence type="ECO:0008006" key="3">
    <source>
        <dbReference type="Google" id="ProtNLM"/>
    </source>
</evidence>
<evidence type="ECO:0000313" key="2">
    <source>
        <dbReference type="Proteomes" id="UP000272400"/>
    </source>
</evidence>
<protein>
    <recommendedName>
        <fullName evidence="3">Lipoprotein antigen</fullName>
    </recommendedName>
</protein>
<organism evidence="1 2">
    <name type="scientific">Actinocorallia herbida</name>
    <dbReference type="NCBI Taxonomy" id="58109"/>
    <lineage>
        <taxon>Bacteria</taxon>
        <taxon>Bacillati</taxon>
        <taxon>Actinomycetota</taxon>
        <taxon>Actinomycetes</taxon>
        <taxon>Streptosporangiales</taxon>
        <taxon>Thermomonosporaceae</taxon>
        <taxon>Actinocorallia</taxon>
    </lineage>
</organism>
<dbReference type="RefSeq" id="WP_148085902.1">
    <property type="nucleotide sequence ID" value="NZ_RJKE01000001.1"/>
</dbReference>
<gene>
    <name evidence="1" type="ORF">EDD29_1701</name>
</gene>
<reference evidence="1 2" key="1">
    <citation type="submission" date="2018-11" db="EMBL/GenBank/DDBJ databases">
        <title>Sequencing the genomes of 1000 actinobacteria strains.</title>
        <authorList>
            <person name="Klenk H.-P."/>
        </authorList>
    </citation>
    <scope>NUCLEOTIDE SEQUENCE [LARGE SCALE GENOMIC DNA]</scope>
    <source>
        <strain evidence="1 2">DSM 44254</strain>
    </source>
</reference>
<comment type="caution">
    <text evidence="1">The sequence shown here is derived from an EMBL/GenBank/DDBJ whole genome shotgun (WGS) entry which is preliminary data.</text>
</comment>
<keyword evidence="2" id="KW-1185">Reference proteome</keyword>
<dbReference type="AlphaFoldDB" id="A0A3N1CSA6"/>
<dbReference type="EMBL" id="RJKE01000001">
    <property type="protein sequence ID" value="ROO84183.1"/>
    <property type="molecule type" value="Genomic_DNA"/>
</dbReference>
<name>A0A3N1CSA6_9ACTN</name>
<sequence length="132" mass="13830">MGLAAGVLVGVGGCTPWAGEKEVPPLVPSDIVVSGVIELSEGEARHLCPAENPGGHRFTAEILYGNYSLAIYDEYGERGAVFIDHRVSEHYYTGAKGVFIDAAAGTATVDADLVQSDEADEIVHVKGTITCP</sequence>
<evidence type="ECO:0000313" key="1">
    <source>
        <dbReference type="EMBL" id="ROO84183.1"/>
    </source>
</evidence>
<dbReference type="Proteomes" id="UP000272400">
    <property type="component" value="Unassembled WGS sequence"/>
</dbReference>